<dbReference type="CDD" id="cd06259">
    <property type="entry name" value="YdcF-like"/>
    <property type="match status" value="1"/>
</dbReference>
<evidence type="ECO:0000313" key="3">
    <source>
        <dbReference type="Proteomes" id="UP000298653"/>
    </source>
</evidence>
<protein>
    <recommendedName>
        <fullName evidence="1">DUF218 domain-containing protein</fullName>
    </recommendedName>
</protein>
<reference evidence="2 3" key="1">
    <citation type="submission" date="2019-05" db="EMBL/GenBank/DDBJ databases">
        <title>Complete genome sequencing of Anaerostipes rhamnosivorans.</title>
        <authorList>
            <person name="Bui T.P.N."/>
            <person name="de Vos W.M."/>
        </authorList>
    </citation>
    <scope>NUCLEOTIDE SEQUENCE [LARGE SCALE GENOMIC DNA]</scope>
    <source>
        <strain evidence="2 3">1y2</strain>
    </source>
</reference>
<dbReference type="Proteomes" id="UP000298653">
    <property type="component" value="Chromosome"/>
</dbReference>
<dbReference type="PANTHER" id="PTHR30336:SF20">
    <property type="entry name" value="DUF218 DOMAIN-CONTAINING PROTEIN"/>
    <property type="match status" value="1"/>
</dbReference>
<dbReference type="EMBL" id="CP040058">
    <property type="protein sequence ID" value="QCP33958.1"/>
    <property type="molecule type" value="Genomic_DNA"/>
</dbReference>
<dbReference type="OrthoDB" id="2216870at2"/>
<evidence type="ECO:0000259" key="1">
    <source>
        <dbReference type="Pfam" id="PF02698"/>
    </source>
</evidence>
<dbReference type="GO" id="GO:0005886">
    <property type="term" value="C:plasma membrane"/>
    <property type="evidence" value="ECO:0007669"/>
    <property type="project" value="TreeGrafter"/>
</dbReference>
<proteinExistence type="predicted"/>
<keyword evidence="3" id="KW-1185">Reference proteome</keyword>
<dbReference type="Pfam" id="PF02698">
    <property type="entry name" value="DUF218"/>
    <property type="match status" value="1"/>
</dbReference>
<sequence>MTAELERTAKNLNILADFCGIRDIKHLDSVSLNETYGIRQADVLILFGGSIPAGCDTAAEGFLNGTASRLMIVGGEGHTTDALRSRFHARYPEIPVEGRMEADIMQDYITQKYGIRDILLERNSTNCGNNVTNALEILRLHHIDAKHIILMQDASMQRRMCAGFKRYAPSIKVINYASYRNQVIVQDGELQFSDSTLWGMWEMDHYISLLMSEVPRLSNNEEGYGPMGRGYIAEVQIPDVVMNAFYELKEIYEDKLRSTAPR</sequence>
<dbReference type="Gene3D" id="1.10.3620.10">
    <property type="entry name" value="YdcF like domain"/>
    <property type="match status" value="1"/>
</dbReference>
<dbReference type="AlphaFoldDB" id="A0A4P8I8X1"/>
<feature type="domain" description="DUF218" evidence="1">
    <location>
        <begin position="57"/>
        <end position="190"/>
    </location>
</feature>
<dbReference type="InterPro" id="IPR014729">
    <property type="entry name" value="Rossmann-like_a/b/a_fold"/>
</dbReference>
<dbReference type="KEGG" id="arf:AR1Y2_0504"/>
<evidence type="ECO:0000313" key="2">
    <source>
        <dbReference type="EMBL" id="QCP33958.1"/>
    </source>
</evidence>
<dbReference type="PANTHER" id="PTHR30336">
    <property type="entry name" value="INNER MEMBRANE PROTEIN, PROBABLE PERMEASE"/>
    <property type="match status" value="1"/>
</dbReference>
<gene>
    <name evidence="2" type="ORF">AR1Y2_0504</name>
</gene>
<organism evidence="2 3">
    <name type="scientific">Anaerostipes rhamnosivorans</name>
    <dbReference type="NCBI Taxonomy" id="1229621"/>
    <lineage>
        <taxon>Bacteria</taxon>
        <taxon>Bacillati</taxon>
        <taxon>Bacillota</taxon>
        <taxon>Clostridia</taxon>
        <taxon>Lachnospirales</taxon>
        <taxon>Lachnospiraceae</taxon>
        <taxon>Anaerostipes</taxon>
    </lineage>
</organism>
<accession>A0A4P8I8X1</accession>
<dbReference type="InterPro" id="IPR051599">
    <property type="entry name" value="Cell_Envelope_Assoc"/>
</dbReference>
<dbReference type="Gene3D" id="3.40.50.620">
    <property type="entry name" value="HUPs"/>
    <property type="match status" value="1"/>
</dbReference>
<name>A0A4P8I8X1_9FIRM</name>
<dbReference type="InterPro" id="IPR003848">
    <property type="entry name" value="DUF218"/>
</dbReference>